<keyword evidence="9" id="KW-1185">Reference proteome</keyword>
<evidence type="ECO:0000313" key="8">
    <source>
        <dbReference type="EMBL" id="SIS56059.1"/>
    </source>
</evidence>
<feature type="transmembrane region" description="Helical" evidence="6">
    <location>
        <begin position="375"/>
        <end position="394"/>
    </location>
</feature>
<dbReference type="PANTHER" id="PTHR43124:SF3">
    <property type="entry name" value="CHLORAMPHENICOL EFFLUX PUMP RV0191"/>
    <property type="match status" value="1"/>
</dbReference>
<evidence type="ECO:0000256" key="4">
    <source>
        <dbReference type="ARBA" id="ARBA00022989"/>
    </source>
</evidence>
<dbReference type="EMBL" id="FTOT01000001">
    <property type="protein sequence ID" value="SIS56059.1"/>
    <property type="molecule type" value="Genomic_DNA"/>
</dbReference>
<evidence type="ECO:0000256" key="5">
    <source>
        <dbReference type="ARBA" id="ARBA00023136"/>
    </source>
</evidence>
<name>A0A1N7K3B3_9RHOB</name>
<organism evidence="8 9">
    <name type="scientific">Gemmobacter megaterium</name>
    <dbReference type="NCBI Taxonomy" id="1086013"/>
    <lineage>
        <taxon>Bacteria</taxon>
        <taxon>Pseudomonadati</taxon>
        <taxon>Pseudomonadota</taxon>
        <taxon>Alphaproteobacteria</taxon>
        <taxon>Rhodobacterales</taxon>
        <taxon>Paracoccaceae</taxon>
        <taxon>Gemmobacter</taxon>
    </lineage>
</organism>
<feature type="transmembrane region" description="Helical" evidence="6">
    <location>
        <begin position="60"/>
        <end position="81"/>
    </location>
</feature>
<gene>
    <name evidence="8" type="ORF">SAMN05421774_101197</name>
</gene>
<dbReference type="InterPro" id="IPR011701">
    <property type="entry name" value="MFS"/>
</dbReference>
<feature type="transmembrane region" description="Helical" evidence="6">
    <location>
        <begin position="280"/>
        <end position="300"/>
    </location>
</feature>
<keyword evidence="2" id="KW-1003">Cell membrane</keyword>
<dbReference type="CDD" id="cd17324">
    <property type="entry name" value="MFS_NepI_like"/>
    <property type="match status" value="1"/>
</dbReference>
<feature type="domain" description="Major facilitator superfamily (MFS) profile" evidence="7">
    <location>
        <begin position="22"/>
        <end position="402"/>
    </location>
</feature>
<dbReference type="SUPFAM" id="SSF103473">
    <property type="entry name" value="MFS general substrate transporter"/>
    <property type="match status" value="1"/>
</dbReference>
<evidence type="ECO:0000259" key="7">
    <source>
        <dbReference type="PROSITE" id="PS50850"/>
    </source>
</evidence>
<feature type="transmembrane region" description="Helical" evidence="6">
    <location>
        <begin position="348"/>
        <end position="369"/>
    </location>
</feature>
<protein>
    <submittedName>
        <fullName evidence="8">MFS transporter, DHA1 family, inner membrane transport protein</fullName>
    </submittedName>
</protein>
<dbReference type="AlphaFoldDB" id="A0A1N7K3B3"/>
<keyword evidence="4 6" id="KW-1133">Transmembrane helix</keyword>
<comment type="subcellular location">
    <subcellularLocation>
        <location evidence="1">Cell membrane</location>
        <topology evidence="1">Multi-pass membrane protein</topology>
    </subcellularLocation>
</comment>
<feature type="transmembrane region" description="Helical" evidence="6">
    <location>
        <begin position="146"/>
        <end position="168"/>
    </location>
</feature>
<feature type="transmembrane region" description="Helical" evidence="6">
    <location>
        <begin position="219"/>
        <end position="240"/>
    </location>
</feature>
<evidence type="ECO:0000256" key="1">
    <source>
        <dbReference type="ARBA" id="ARBA00004651"/>
    </source>
</evidence>
<evidence type="ECO:0000256" key="3">
    <source>
        <dbReference type="ARBA" id="ARBA00022692"/>
    </source>
</evidence>
<keyword evidence="5 6" id="KW-0472">Membrane</keyword>
<feature type="transmembrane region" description="Helical" evidence="6">
    <location>
        <begin position="174"/>
        <end position="198"/>
    </location>
</feature>
<dbReference type="GO" id="GO:0005886">
    <property type="term" value="C:plasma membrane"/>
    <property type="evidence" value="ECO:0007669"/>
    <property type="project" value="UniProtKB-SubCell"/>
</dbReference>
<dbReference type="GO" id="GO:0022857">
    <property type="term" value="F:transmembrane transporter activity"/>
    <property type="evidence" value="ECO:0007669"/>
    <property type="project" value="InterPro"/>
</dbReference>
<proteinExistence type="predicted"/>
<accession>A0A1N7K3B3</accession>
<feature type="transmembrane region" description="Helical" evidence="6">
    <location>
        <begin position="21"/>
        <end position="48"/>
    </location>
</feature>
<dbReference type="Gene3D" id="1.20.1250.20">
    <property type="entry name" value="MFS general substrate transporter like domains"/>
    <property type="match status" value="1"/>
</dbReference>
<dbReference type="InterPro" id="IPR020846">
    <property type="entry name" value="MFS_dom"/>
</dbReference>
<dbReference type="Proteomes" id="UP000186141">
    <property type="component" value="Unassembled WGS sequence"/>
</dbReference>
<evidence type="ECO:0000256" key="6">
    <source>
        <dbReference type="SAM" id="Phobius"/>
    </source>
</evidence>
<dbReference type="InterPro" id="IPR050189">
    <property type="entry name" value="MFS_Efflux_Transporters"/>
</dbReference>
<dbReference type="PROSITE" id="PS50850">
    <property type="entry name" value="MFS"/>
    <property type="match status" value="1"/>
</dbReference>
<evidence type="ECO:0000313" key="9">
    <source>
        <dbReference type="Proteomes" id="UP000186141"/>
    </source>
</evidence>
<keyword evidence="3 6" id="KW-0812">Transmembrane</keyword>
<evidence type="ECO:0000256" key="2">
    <source>
        <dbReference type="ARBA" id="ARBA00022475"/>
    </source>
</evidence>
<reference evidence="8 9" key="1">
    <citation type="submission" date="2017-01" db="EMBL/GenBank/DDBJ databases">
        <authorList>
            <person name="Mah S.A."/>
            <person name="Swanson W.J."/>
            <person name="Moy G.W."/>
            <person name="Vacquier V.D."/>
        </authorList>
    </citation>
    <scope>NUCLEOTIDE SEQUENCE [LARGE SCALE GENOMIC DNA]</scope>
    <source>
        <strain evidence="8 9">DSM 26375</strain>
    </source>
</reference>
<dbReference type="PANTHER" id="PTHR43124">
    <property type="entry name" value="PURINE EFFLUX PUMP PBUE"/>
    <property type="match status" value="1"/>
</dbReference>
<dbReference type="STRING" id="1086013.SAMN05421774_101197"/>
<dbReference type="InterPro" id="IPR036259">
    <property type="entry name" value="MFS_trans_sf"/>
</dbReference>
<feature type="transmembrane region" description="Helical" evidence="6">
    <location>
        <begin position="252"/>
        <end position="273"/>
    </location>
</feature>
<feature type="transmembrane region" description="Helical" evidence="6">
    <location>
        <begin position="121"/>
        <end position="139"/>
    </location>
</feature>
<dbReference type="RefSeq" id="WP_229740419.1">
    <property type="nucleotide sequence ID" value="NZ_BMEH01000001.1"/>
</dbReference>
<feature type="transmembrane region" description="Helical" evidence="6">
    <location>
        <begin position="306"/>
        <end position="327"/>
    </location>
</feature>
<sequence>MTMTAPAPGEDAAPMPPRIGIVIPALAMGGFAIGTVEFAAMSLVPYYAADMGVDPARAAHAISAYALGVVVGAPLLAVLGARMARKTLLVALMVLYALANLAAALAPDFALLMLFRFLSGLPHGAYFGVAALMAAGLVAQGRRTWAVSMVMLGLTVATLVGVPLANLLGQGIGWRWGFAMAAGLAGVTAVLVARFAPLDRPDPRANPLAELSALANRQVLLTLATGAIGFGGLFAVYTYVANTLQEVTLAPAWAEPLVFQTFGLGMVLGTLFTGRVADRWGLLQTTAGLIVLSCVALVAYPTTVHSLGLMVPCVFVIGFGGSFGLALQTHLMDVAGRAQTMAAAMHHAAFNAANALGPWLASVAVAAGLGYASTGFVGAALALGGLVVLGLTALDLRRSRSRG</sequence>
<dbReference type="Pfam" id="PF07690">
    <property type="entry name" value="MFS_1"/>
    <property type="match status" value="1"/>
</dbReference>
<feature type="transmembrane region" description="Helical" evidence="6">
    <location>
        <begin position="88"/>
        <end position="115"/>
    </location>
</feature>